<feature type="domain" description="Asn/Gln amidotransferase" evidence="5">
    <location>
        <begin position="152"/>
        <end position="257"/>
    </location>
</feature>
<dbReference type="SUPFAM" id="SSF89095">
    <property type="entry name" value="GatB/YqeY motif"/>
    <property type="match status" value="1"/>
</dbReference>
<organism evidence="6 7">
    <name type="scientific">Streptococcus gordonii</name>
    <dbReference type="NCBI Taxonomy" id="1302"/>
    <lineage>
        <taxon>Bacteria</taxon>
        <taxon>Bacillati</taxon>
        <taxon>Bacillota</taxon>
        <taxon>Bacilli</taxon>
        <taxon>Lactobacillales</taxon>
        <taxon>Streptococcaceae</taxon>
        <taxon>Streptococcus</taxon>
    </lineage>
</organism>
<keyword evidence="4" id="KW-0648">Protein biosynthesis</keyword>
<evidence type="ECO:0000256" key="2">
    <source>
        <dbReference type="ARBA" id="ARBA00022741"/>
    </source>
</evidence>
<proteinExistence type="predicted"/>
<dbReference type="InterPro" id="IPR018027">
    <property type="entry name" value="Asn/Gln_amidotransferase"/>
</dbReference>
<dbReference type="Gene3D" id="1.10.10.410">
    <property type="match status" value="1"/>
</dbReference>
<evidence type="ECO:0000313" key="7">
    <source>
        <dbReference type="Proteomes" id="UP000033375"/>
    </source>
</evidence>
<dbReference type="PROSITE" id="PS51257">
    <property type="entry name" value="PROKAR_LIPOPROTEIN"/>
    <property type="match status" value="1"/>
</dbReference>
<name>A0AB34SAF7_STRGN</name>
<evidence type="ECO:0000256" key="4">
    <source>
        <dbReference type="ARBA" id="ARBA00022917"/>
    </source>
</evidence>
<comment type="caution">
    <text evidence="6">The sequence shown here is derived from an EMBL/GenBank/DDBJ whole genome shotgun (WGS) entry which is preliminary data.</text>
</comment>
<evidence type="ECO:0000259" key="5">
    <source>
        <dbReference type="SMART" id="SM00845"/>
    </source>
</evidence>
<dbReference type="Pfam" id="PF02637">
    <property type="entry name" value="GatB_Yqey"/>
    <property type="match status" value="1"/>
</dbReference>
<evidence type="ECO:0000256" key="1">
    <source>
        <dbReference type="ARBA" id="ARBA00022598"/>
    </source>
</evidence>
<keyword evidence="2" id="KW-0547">Nucleotide-binding</keyword>
<reference evidence="6 7" key="1">
    <citation type="submission" date="2015-02" db="EMBL/GenBank/DDBJ databases">
        <title>Evolution of amylase-binding proteins of oral streptococcal species.</title>
        <authorList>
            <person name="Haase E.M."/>
        </authorList>
    </citation>
    <scope>NUCLEOTIDE SEQUENCE [LARGE SCALE GENOMIC DNA]</scope>
    <source>
        <strain evidence="7">UB10712</strain>
    </source>
</reference>
<evidence type="ECO:0000313" key="6">
    <source>
        <dbReference type="EMBL" id="KJQ65755.1"/>
    </source>
</evidence>
<dbReference type="SMART" id="SM00845">
    <property type="entry name" value="GatB_Yqey"/>
    <property type="match status" value="1"/>
</dbReference>
<dbReference type="EC" id="6.3.5.-" evidence="6"/>
<keyword evidence="3" id="KW-0067">ATP-binding</keyword>
<dbReference type="AlphaFoldDB" id="A0AB34SAF7"/>
<gene>
    <name evidence="6" type="primary">gatB_1</name>
    <name evidence="6" type="ORF">TZ88_00448</name>
</gene>
<dbReference type="InterPro" id="IPR023168">
    <property type="entry name" value="GatB_Yqey_C_2"/>
</dbReference>
<dbReference type="InterPro" id="IPR003789">
    <property type="entry name" value="Asn/Gln_tRNA_amidoTrase-B-like"/>
</dbReference>
<dbReference type="Proteomes" id="UP000033375">
    <property type="component" value="Unassembled WGS sequence"/>
</dbReference>
<protein>
    <submittedName>
        <fullName evidence="6">Aspartyl/glutamyl-tRNA amidotransferase subunit B</fullName>
        <ecNumber evidence="6">6.3.5.-</ecNumber>
    </submittedName>
</protein>
<keyword evidence="1 6" id="KW-0436">Ligase</keyword>
<dbReference type="EMBL" id="JYGN01000002">
    <property type="protein sequence ID" value="KJQ65755.1"/>
    <property type="molecule type" value="Genomic_DNA"/>
</dbReference>
<sequence>MKHLSKLIVLLLGGLLIMVSLGACGEKIPENRTKEQYELEKEFQPLFDFLAEEKKDLSNVKIYYSSVYITDRKTKTREGRSIRLENPGTEIPGEYKIEDGKNVKRIPVTFQSDKIIYKNNVEESEKYNMDIFNLQLTPKFFSSLSISDYMAKHPETYMKRIDYRVKDNYEFLSHLKKRYGFVEECPTDVNVIINGHGDYELQIEIIDSNKIATITNSIVLDESGNKNAAKSLIGQLMKATKGQANPQVAQKLLNEELEKL</sequence>
<dbReference type="GO" id="GO:0005524">
    <property type="term" value="F:ATP binding"/>
    <property type="evidence" value="ECO:0007669"/>
    <property type="project" value="UniProtKB-KW"/>
</dbReference>
<dbReference type="GO" id="GO:0006412">
    <property type="term" value="P:translation"/>
    <property type="evidence" value="ECO:0007669"/>
    <property type="project" value="UniProtKB-KW"/>
</dbReference>
<dbReference type="GO" id="GO:0016884">
    <property type="term" value="F:carbon-nitrogen ligase activity, with glutamine as amido-N-donor"/>
    <property type="evidence" value="ECO:0007669"/>
    <property type="project" value="InterPro"/>
</dbReference>
<accession>A0AB34SAF7</accession>
<evidence type="ECO:0000256" key="3">
    <source>
        <dbReference type="ARBA" id="ARBA00022840"/>
    </source>
</evidence>